<accession>A0A9W4UE85</accession>
<keyword evidence="2" id="KW-0472">Membrane</keyword>
<organism evidence="3 4">
    <name type="scientific">Periconia digitata</name>
    <dbReference type="NCBI Taxonomy" id="1303443"/>
    <lineage>
        <taxon>Eukaryota</taxon>
        <taxon>Fungi</taxon>
        <taxon>Dikarya</taxon>
        <taxon>Ascomycota</taxon>
        <taxon>Pezizomycotina</taxon>
        <taxon>Dothideomycetes</taxon>
        <taxon>Pleosporomycetidae</taxon>
        <taxon>Pleosporales</taxon>
        <taxon>Massarineae</taxon>
        <taxon>Periconiaceae</taxon>
        <taxon>Periconia</taxon>
    </lineage>
</organism>
<dbReference type="AlphaFoldDB" id="A0A9W4UE85"/>
<protein>
    <submittedName>
        <fullName evidence="3">Uncharacterized protein</fullName>
    </submittedName>
</protein>
<feature type="compositionally biased region" description="Low complexity" evidence="1">
    <location>
        <begin position="39"/>
        <end position="57"/>
    </location>
</feature>
<evidence type="ECO:0000256" key="2">
    <source>
        <dbReference type="SAM" id="Phobius"/>
    </source>
</evidence>
<feature type="compositionally biased region" description="Polar residues" evidence="1">
    <location>
        <begin position="198"/>
        <end position="209"/>
    </location>
</feature>
<feature type="compositionally biased region" description="Polar residues" evidence="1">
    <location>
        <begin position="481"/>
        <end position="490"/>
    </location>
</feature>
<comment type="caution">
    <text evidence="3">The sequence shown here is derived from an EMBL/GenBank/DDBJ whole genome shotgun (WGS) entry which is preliminary data.</text>
</comment>
<feature type="compositionally biased region" description="Gly residues" evidence="1">
    <location>
        <begin position="182"/>
        <end position="197"/>
    </location>
</feature>
<feature type="compositionally biased region" description="Pro residues" evidence="1">
    <location>
        <begin position="72"/>
        <end position="81"/>
    </location>
</feature>
<feature type="compositionally biased region" description="Pro residues" evidence="1">
    <location>
        <begin position="498"/>
        <end position="511"/>
    </location>
</feature>
<sequence length="617" mass="65177">MATPQDLTTTVSGRRCTRTRVRTAASSTVISSAPPPAPSSTSLLTTSSIETTTSTTSQAVQQIETSASVAQQPPPPPPSPSPASTSSSITTVSTPVQPAQQAPETQAASSTLAVAASSTSSLPGPEPLTTPPAQTVPVQSSVQSSSIPAIPDSTTATPGGESSDPSVPEEPESPQPTDTGISTGGSAGTITPGGRGQGTTPEEQGLTLPSDSQTNVAEIAGGVVGGVVGLALISLLLFLCLRRRKTGRNGKLQQRISEKNGGEESVLAKTAEKFKAIPANIGVVLARIKGKKTGPASNPYRRHSVRSSVSSVYSVQNHGRNMSITDSPSGLQKQLRAFGDRMPSLKRSRTLLHKKQDSLVVGNKSPFLGIVEDPVLRNSKKADEEYDTSTEQPKNLFIVNPDRQTRDEFGKGLQNQQRGPLTPAPAATSERGSKDPFASILDELEERNGSGTPEWLRDNVQKHKRATSTQTALRSHPPSAYTASTYSTAENPFFDPSDAPPVPSQPLPPNPPIRPTNAYAPLPAFNATSSTISRESDMSFMFEDPVPSRPGTNMYGSKVRQSDPFDLDRPEVLSFGTVGGRTIRASTVTRQNSRRRGSSVPNWVNVKDGPYHAQTKP</sequence>
<evidence type="ECO:0000256" key="1">
    <source>
        <dbReference type="SAM" id="MobiDB-lite"/>
    </source>
</evidence>
<dbReference type="OrthoDB" id="3936275at2759"/>
<feature type="region of interest" description="Disordered" evidence="1">
    <location>
        <begin position="406"/>
        <end position="434"/>
    </location>
</feature>
<dbReference type="Proteomes" id="UP001152607">
    <property type="component" value="Unassembled WGS sequence"/>
</dbReference>
<proteinExistence type="predicted"/>
<gene>
    <name evidence="3" type="ORF">PDIGIT_LOCUS7652</name>
</gene>
<feature type="region of interest" description="Disordered" evidence="1">
    <location>
        <begin position="1"/>
        <end position="209"/>
    </location>
</feature>
<dbReference type="EMBL" id="CAOQHR010000005">
    <property type="protein sequence ID" value="CAI6334591.1"/>
    <property type="molecule type" value="Genomic_DNA"/>
</dbReference>
<keyword evidence="4" id="KW-1185">Reference proteome</keyword>
<reference evidence="3" key="1">
    <citation type="submission" date="2023-01" db="EMBL/GenBank/DDBJ databases">
        <authorList>
            <person name="Van Ghelder C."/>
            <person name="Rancurel C."/>
        </authorList>
    </citation>
    <scope>NUCLEOTIDE SEQUENCE</scope>
    <source>
        <strain evidence="3">CNCM I-4278</strain>
    </source>
</reference>
<keyword evidence="2" id="KW-0812">Transmembrane</keyword>
<feature type="compositionally biased region" description="Low complexity" evidence="1">
    <location>
        <begin position="82"/>
        <end position="122"/>
    </location>
</feature>
<keyword evidence="2" id="KW-1133">Transmembrane helix</keyword>
<name>A0A9W4UE85_9PLEO</name>
<feature type="compositionally biased region" description="Low complexity" evidence="1">
    <location>
        <begin position="22"/>
        <end position="32"/>
    </location>
</feature>
<evidence type="ECO:0000313" key="4">
    <source>
        <dbReference type="Proteomes" id="UP001152607"/>
    </source>
</evidence>
<evidence type="ECO:0000313" key="3">
    <source>
        <dbReference type="EMBL" id="CAI6334591.1"/>
    </source>
</evidence>
<feature type="region of interest" description="Disordered" evidence="1">
    <location>
        <begin position="463"/>
        <end position="511"/>
    </location>
</feature>
<feature type="region of interest" description="Disordered" evidence="1">
    <location>
        <begin position="588"/>
        <end position="617"/>
    </location>
</feature>
<feature type="compositionally biased region" description="Low complexity" evidence="1">
    <location>
        <begin position="131"/>
        <end position="151"/>
    </location>
</feature>
<feature type="transmembrane region" description="Helical" evidence="2">
    <location>
        <begin position="219"/>
        <end position="241"/>
    </location>
</feature>